<keyword evidence="4" id="KW-1185">Reference proteome</keyword>
<dbReference type="Proteomes" id="UP000527616">
    <property type="component" value="Unassembled WGS sequence"/>
</dbReference>
<accession>A0A7Z0DB93</accession>
<organism evidence="3 4">
    <name type="scientific">Naumannella cuiyingiana</name>
    <dbReference type="NCBI Taxonomy" id="1347891"/>
    <lineage>
        <taxon>Bacteria</taxon>
        <taxon>Bacillati</taxon>
        <taxon>Actinomycetota</taxon>
        <taxon>Actinomycetes</taxon>
        <taxon>Propionibacteriales</taxon>
        <taxon>Propionibacteriaceae</taxon>
        <taxon>Naumannella</taxon>
    </lineage>
</organism>
<evidence type="ECO:0000313" key="4">
    <source>
        <dbReference type="Proteomes" id="UP000527616"/>
    </source>
</evidence>
<sequence length="122" mass="13119">MGVGNARIALGRHGEDLAAELLQASGFVVLERNWRCAAGEVDIIARDVAADAVVFCEVKARRGLGFGDPLESITADKLRRLRRLAGHWLAAHDAGPTRIRLDAIGVLLGGPRPRLRHVRGIG</sequence>
<dbReference type="Pfam" id="PF02021">
    <property type="entry name" value="UPF0102"/>
    <property type="match status" value="1"/>
</dbReference>
<dbReference type="InterPro" id="IPR003509">
    <property type="entry name" value="UPF0102_YraN-like"/>
</dbReference>
<evidence type="ECO:0000256" key="1">
    <source>
        <dbReference type="ARBA" id="ARBA00006738"/>
    </source>
</evidence>
<dbReference type="InterPro" id="IPR011335">
    <property type="entry name" value="Restrct_endonuc-II-like"/>
</dbReference>
<proteinExistence type="inferred from homology"/>
<dbReference type="GO" id="GO:0004519">
    <property type="term" value="F:endonuclease activity"/>
    <property type="evidence" value="ECO:0007669"/>
    <property type="project" value="UniProtKB-KW"/>
</dbReference>
<dbReference type="HAMAP" id="MF_00048">
    <property type="entry name" value="UPF0102"/>
    <property type="match status" value="1"/>
</dbReference>
<keyword evidence="3" id="KW-0378">Hydrolase</keyword>
<dbReference type="CDD" id="cd20736">
    <property type="entry name" value="PoNe_Nuclease"/>
    <property type="match status" value="1"/>
</dbReference>
<dbReference type="Gene3D" id="3.40.1350.10">
    <property type="match status" value="1"/>
</dbReference>
<dbReference type="InterPro" id="IPR011856">
    <property type="entry name" value="tRNA_endonuc-like_dom_sf"/>
</dbReference>
<dbReference type="PANTHER" id="PTHR34039">
    <property type="entry name" value="UPF0102 PROTEIN YRAN"/>
    <property type="match status" value="1"/>
</dbReference>
<reference evidence="3 4" key="1">
    <citation type="submission" date="2020-07" db="EMBL/GenBank/DDBJ databases">
        <title>Sequencing the genomes of 1000 actinobacteria strains.</title>
        <authorList>
            <person name="Klenk H.-P."/>
        </authorList>
    </citation>
    <scope>NUCLEOTIDE SEQUENCE [LARGE SCALE GENOMIC DNA]</scope>
    <source>
        <strain evidence="3 4">DSM 103164</strain>
    </source>
</reference>
<comment type="similarity">
    <text evidence="1 2">Belongs to the UPF0102 family.</text>
</comment>
<dbReference type="NCBIfam" id="NF009154">
    <property type="entry name" value="PRK12497.3-3"/>
    <property type="match status" value="1"/>
</dbReference>
<dbReference type="AlphaFoldDB" id="A0A7Z0DB93"/>
<comment type="caution">
    <text evidence="3">The sequence shown here is derived from an EMBL/GenBank/DDBJ whole genome shotgun (WGS) entry which is preliminary data.</text>
</comment>
<dbReference type="PANTHER" id="PTHR34039:SF1">
    <property type="entry name" value="UPF0102 PROTEIN YRAN"/>
    <property type="match status" value="1"/>
</dbReference>
<name>A0A7Z0DB93_9ACTN</name>
<protein>
    <recommendedName>
        <fullName evidence="2">UPF0102 protein GGQ54_002907</fullName>
    </recommendedName>
</protein>
<gene>
    <name evidence="3" type="ORF">GGQ54_002907</name>
</gene>
<dbReference type="GO" id="GO:0003676">
    <property type="term" value="F:nucleic acid binding"/>
    <property type="evidence" value="ECO:0007669"/>
    <property type="project" value="InterPro"/>
</dbReference>
<dbReference type="EMBL" id="JACBZS010000001">
    <property type="protein sequence ID" value="NYI72347.1"/>
    <property type="molecule type" value="Genomic_DNA"/>
</dbReference>
<keyword evidence="3" id="KW-0540">Nuclease</keyword>
<evidence type="ECO:0000313" key="3">
    <source>
        <dbReference type="EMBL" id="NYI72347.1"/>
    </source>
</evidence>
<dbReference type="SUPFAM" id="SSF52980">
    <property type="entry name" value="Restriction endonuclease-like"/>
    <property type="match status" value="1"/>
</dbReference>
<dbReference type="RefSeq" id="WP_179446023.1">
    <property type="nucleotide sequence ID" value="NZ_JACBZS010000001.1"/>
</dbReference>
<evidence type="ECO:0000256" key="2">
    <source>
        <dbReference type="HAMAP-Rule" id="MF_00048"/>
    </source>
</evidence>
<keyword evidence="3" id="KW-0255">Endonuclease</keyword>